<dbReference type="FunFam" id="3.90.850.10:FF:000002">
    <property type="entry name" value="2-hydroxyhepta-2,4-diene-1,7-dioate isomerase"/>
    <property type="match status" value="1"/>
</dbReference>
<proteinExistence type="inferred from homology"/>
<dbReference type="GO" id="GO:0016853">
    <property type="term" value="F:isomerase activity"/>
    <property type="evidence" value="ECO:0007669"/>
    <property type="project" value="UniProtKB-ARBA"/>
</dbReference>
<dbReference type="InterPro" id="IPR036663">
    <property type="entry name" value="Fumarylacetoacetase_C_sf"/>
</dbReference>
<evidence type="ECO:0000259" key="5">
    <source>
        <dbReference type="Pfam" id="PF01557"/>
    </source>
</evidence>
<dbReference type="Proteomes" id="UP000254537">
    <property type="component" value="Chromosome"/>
</dbReference>
<organism evidence="6 7">
    <name type="scientific">Crenobacter cavernae</name>
    <dbReference type="NCBI Taxonomy" id="2290923"/>
    <lineage>
        <taxon>Bacteria</taxon>
        <taxon>Pseudomonadati</taxon>
        <taxon>Pseudomonadota</taxon>
        <taxon>Betaproteobacteria</taxon>
        <taxon>Neisseriales</taxon>
        <taxon>Neisseriaceae</taxon>
        <taxon>Crenobacter</taxon>
    </lineage>
</organism>
<evidence type="ECO:0000256" key="4">
    <source>
        <dbReference type="ARBA" id="ARBA00022801"/>
    </source>
</evidence>
<dbReference type="EMBL" id="CP031337">
    <property type="protein sequence ID" value="AXK40678.1"/>
    <property type="molecule type" value="Genomic_DNA"/>
</dbReference>
<evidence type="ECO:0000256" key="3">
    <source>
        <dbReference type="ARBA" id="ARBA00022723"/>
    </source>
</evidence>
<protein>
    <submittedName>
        <fullName evidence="6">FAA hydrolase family protein</fullName>
    </submittedName>
</protein>
<keyword evidence="3" id="KW-0479">Metal-binding</keyword>
<name>A0A345Y9S6_9NEIS</name>
<accession>A0A345Y9S6</accession>
<sequence>MKIAHVEQDGRRLTALVDTDGRLRDASTLVAAFDGPPYSDDWLASLAAEPIESLPILDGPVTWLPCVQGVGKFIGIGLNYRDHAEEAGLPLPKQPIVFGKWTSSLSGAYDPIVLPRGSMHTDWEVELGVVIGKAGRDIPEHAALEHVAGYCVVNDVTERRWQGLDGGQWALAKGADSFGPIGPWLVSRDEIADPNNLALWLEVDGMRYQDGHTSQMIFKVPELIAYLSRFMKLEPGDVIATGTPAGVGMGHKPPVYLKPGQTVRLGVEGLGVQEHRVA</sequence>
<dbReference type="Gene3D" id="3.90.850.10">
    <property type="entry name" value="Fumarylacetoacetase-like, C-terminal domain"/>
    <property type="match status" value="1"/>
</dbReference>
<dbReference type="GO" id="GO:0016787">
    <property type="term" value="F:hydrolase activity"/>
    <property type="evidence" value="ECO:0007669"/>
    <property type="project" value="UniProtKB-KW"/>
</dbReference>
<dbReference type="InterPro" id="IPR051121">
    <property type="entry name" value="FAH"/>
</dbReference>
<dbReference type="PANTHER" id="PTHR42796">
    <property type="entry name" value="FUMARYLACETOACETATE HYDROLASE DOMAIN-CONTAINING PROTEIN 2A-RELATED"/>
    <property type="match status" value="1"/>
</dbReference>
<dbReference type="GO" id="GO:0019752">
    <property type="term" value="P:carboxylic acid metabolic process"/>
    <property type="evidence" value="ECO:0007669"/>
    <property type="project" value="UniProtKB-ARBA"/>
</dbReference>
<keyword evidence="4 6" id="KW-0378">Hydrolase</keyword>
<dbReference type="SUPFAM" id="SSF56529">
    <property type="entry name" value="FAH"/>
    <property type="match status" value="1"/>
</dbReference>
<dbReference type="AlphaFoldDB" id="A0A345Y9S6"/>
<evidence type="ECO:0000256" key="1">
    <source>
        <dbReference type="ARBA" id="ARBA00001946"/>
    </source>
</evidence>
<feature type="domain" description="Fumarylacetoacetase-like C-terminal" evidence="5">
    <location>
        <begin position="72"/>
        <end position="277"/>
    </location>
</feature>
<evidence type="ECO:0000313" key="7">
    <source>
        <dbReference type="Proteomes" id="UP000254537"/>
    </source>
</evidence>
<gene>
    <name evidence="6" type="ORF">DWG20_15305</name>
</gene>
<dbReference type="KEGG" id="ccah:DWG20_15305"/>
<evidence type="ECO:0000313" key="6">
    <source>
        <dbReference type="EMBL" id="AXK40678.1"/>
    </source>
</evidence>
<evidence type="ECO:0000256" key="2">
    <source>
        <dbReference type="ARBA" id="ARBA00010211"/>
    </source>
</evidence>
<comment type="similarity">
    <text evidence="2">Belongs to the FAH family.</text>
</comment>
<reference evidence="6 7" key="1">
    <citation type="submission" date="2018-07" db="EMBL/GenBank/DDBJ databases">
        <title>Crenobacter cavernae sp. nov., isolated from a karst cave.</title>
        <authorList>
            <person name="Zhu H."/>
        </authorList>
    </citation>
    <scope>NUCLEOTIDE SEQUENCE [LARGE SCALE GENOMIC DNA]</scope>
    <source>
        <strain evidence="6 7">K1W11S-77</strain>
    </source>
</reference>
<dbReference type="RefSeq" id="WP_115434605.1">
    <property type="nucleotide sequence ID" value="NZ_CP031337.1"/>
</dbReference>
<comment type="cofactor">
    <cofactor evidence="1">
        <name>Mg(2+)</name>
        <dbReference type="ChEBI" id="CHEBI:18420"/>
    </cofactor>
</comment>
<dbReference type="OrthoDB" id="8582489at2"/>
<dbReference type="GO" id="GO:0046872">
    <property type="term" value="F:metal ion binding"/>
    <property type="evidence" value="ECO:0007669"/>
    <property type="project" value="UniProtKB-KW"/>
</dbReference>
<dbReference type="InterPro" id="IPR011234">
    <property type="entry name" value="Fumarylacetoacetase-like_C"/>
</dbReference>
<dbReference type="PANTHER" id="PTHR42796:SF4">
    <property type="entry name" value="FUMARYLACETOACETATE HYDROLASE DOMAIN-CONTAINING PROTEIN 2A"/>
    <property type="match status" value="1"/>
</dbReference>
<dbReference type="Pfam" id="PF01557">
    <property type="entry name" value="FAA_hydrolase"/>
    <property type="match status" value="1"/>
</dbReference>